<dbReference type="Pfam" id="PF17827">
    <property type="entry name" value="PrmC_N"/>
    <property type="match status" value="1"/>
</dbReference>
<dbReference type="InterPro" id="IPR004556">
    <property type="entry name" value="HemK-like"/>
</dbReference>
<reference evidence="8 9" key="1">
    <citation type="submission" date="2020-08" db="EMBL/GenBank/DDBJ databases">
        <title>Genomic Encyclopedia of Type Strains, Phase IV (KMG-IV): sequencing the most valuable type-strain genomes for metagenomic binning, comparative biology and taxonomic classification.</title>
        <authorList>
            <person name="Goeker M."/>
        </authorList>
    </citation>
    <scope>NUCLEOTIDE SEQUENCE [LARGE SCALE GENOMIC DNA]</scope>
    <source>
        <strain evidence="8 9">DSM 26287</strain>
    </source>
</reference>
<gene>
    <name evidence="5" type="primary">prmC</name>
    <name evidence="8" type="ORF">HNQ55_002658</name>
</gene>
<dbReference type="PROSITE" id="PS00092">
    <property type="entry name" value="N6_MTASE"/>
    <property type="match status" value="1"/>
</dbReference>
<comment type="caution">
    <text evidence="8">The sequence shown here is derived from an EMBL/GenBank/DDBJ whole genome shotgun (WGS) entry which is preliminary data.</text>
</comment>
<dbReference type="InterPro" id="IPR002052">
    <property type="entry name" value="DNA_methylase_N6_adenine_CS"/>
</dbReference>
<dbReference type="Proteomes" id="UP000537141">
    <property type="component" value="Unassembled WGS sequence"/>
</dbReference>
<feature type="binding site" evidence="5">
    <location>
        <begin position="188"/>
        <end position="191"/>
    </location>
    <ligand>
        <name>substrate</name>
    </ligand>
</feature>
<comment type="catalytic activity">
    <reaction evidence="4 5">
        <text>L-glutaminyl-[peptide chain release factor] + S-adenosyl-L-methionine = N(5)-methyl-L-glutaminyl-[peptide chain release factor] + S-adenosyl-L-homocysteine + H(+)</text>
        <dbReference type="Rhea" id="RHEA:42896"/>
        <dbReference type="Rhea" id="RHEA-COMP:10271"/>
        <dbReference type="Rhea" id="RHEA-COMP:10272"/>
        <dbReference type="ChEBI" id="CHEBI:15378"/>
        <dbReference type="ChEBI" id="CHEBI:30011"/>
        <dbReference type="ChEBI" id="CHEBI:57856"/>
        <dbReference type="ChEBI" id="CHEBI:59789"/>
        <dbReference type="ChEBI" id="CHEBI:61891"/>
        <dbReference type="EC" id="2.1.1.297"/>
    </reaction>
</comment>
<dbReference type="CDD" id="cd02440">
    <property type="entry name" value="AdoMet_MTases"/>
    <property type="match status" value="1"/>
</dbReference>
<keyword evidence="2 5" id="KW-0808">Transferase</keyword>
<feature type="binding site" evidence="5">
    <location>
        <position position="188"/>
    </location>
    <ligand>
        <name>S-adenosyl-L-methionine</name>
        <dbReference type="ChEBI" id="CHEBI:59789"/>
    </ligand>
</feature>
<feature type="domain" description="Release factor glutamine methyltransferase N-terminal" evidence="7">
    <location>
        <begin position="9"/>
        <end position="77"/>
    </location>
</feature>
<evidence type="ECO:0000256" key="4">
    <source>
        <dbReference type="ARBA" id="ARBA00048391"/>
    </source>
</evidence>
<dbReference type="NCBIfam" id="TIGR03534">
    <property type="entry name" value="RF_mod_PrmC"/>
    <property type="match status" value="1"/>
</dbReference>
<dbReference type="Gene3D" id="3.40.50.150">
    <property type="entry name" value="Vaccinia Virus protein VP39"/>
    <property type="match status" value="1"/>
</dbReference>
<dbReference type="SUPFAM" id="SSF53335">
    <property type="entry name" value="S-adenosyl-L-methionine-dependent methyltransferases"/>
    <property type="match status" value="1"/>
</dbReference>
<dbReference type="PANTHER" id="PTHR18895">
    <property type="entry name" value="HEMK METHYLTRANSFERASE"/>
    <property type="match status" value="1"/>
</dbReference>
<dbReference type="InterPro" id="IPR007848">
    <property type="entry name" value="Small_mtfrase_dom"/>
</dbReference>
<evidence type="ECO:0000259" key="6">
    <source>
        <dbReference type="Pfam" id="PF05175"/>
    </source>
</evidence>
<evidence type="ECO:0000313" key="9">
    <source>
        <dbReference type="Proteomes" id="UP000537141"/>
    </source>
</evidence>
<dbReference type="InterPro" id="IPR040758">
    <property type="entry name" value="PrmC_N"/>
</dbReference>
<accession>A0A7X0NIL2</accession>
<keyword evidence="3 5" id="KW-0949">S-adenosyl-L-methionine</keyword>
<dbReference type="InterPro" id="IPR029063">
    <property type="entry name" value="SAM-dependent_MTases_sf"/>
</dbReference>
<dbReference type="RefSeq" id="WP_184424968.1">
    <property type="nucleotide sequence ID" value="NZ_AP027362.1"/>
</dbReference>
<evidence type="ECO:0000256" key="5">
    <source>
        <dbReference type="HAMAP-Rule" id="MF_02126"/>
    </source>
</evidence>
<comment type="similarity">
    <text evidence="5">Belongs to the protein N5-glutamine methyltransferase family. PrmC subfamily.</text>
</comment>
<dbReference type="EMBL" id="JACHHU010000024">
    <property type="protein sequence ID" value="MBB6544134.1"/>
    <property type="molecule type" value="Genomic_DNA"/>
</dbReference>
<dbReference type="Gene3D" id="1.10.8.10">
    <property type="entry name" value="DNA helicase RuvA subunit, C-terminal domain"/>
    <property type="match status" value="1"/>
</dbReference>
<dbReference type="FunFam" id="3.40.50.150:FF:000053">
    <property type="entry name" value="Release factor glutamine methyltransferase"/>
    <property type="match status" value="1"/>
</dbReference>
<feature type="binding site" evidence="5">
    <location>
        <position position="144"/>
    </location>
    <ligand>
        <name>S-adenosyl-L-methionine</name>
        <dbReference type="ChEBI" id="CHEBI:59789"/>
    </ligand>
</feature>
<organism evidence="8 9">
    <name type="scientific">Thalassotalea piscium</name>
    <dbReference type="NCBI Taxonomy" id="1230533"/>
    <lineage>
        <taxon>Bacteria</taxon>
        <taxon>Pseudomonadati</taxon>
        <taxon>Pseudomonadota</taxon>
        <taxon>Gammaproteobacteria</taxon>
        <taxon>Alteromonadales</taxon>
        <taxon>Colwelliaceae</taxon>
        <taxon>Thalassotalea</taxon>
    </lineage>
</organism>
<feature type="binding site" evidence="5">
    <location>
        <begin position="121"/>
        <end position="125"/>
    </location>
    <ligand>
        <name>S-adenosyl-L-methionine</name>
        <dbReference type="ChEBI" id="CHEBI:59789"/>
    </ligand>
</feature>
<evidence type="ECO:0000256" key="1">
    <source>
        <dbReference type="ARBA" id="ARBA00022603"/>
    </source>
</evidence>
<proteinExistence type="inferred from homology"/>
<dbReference type="GO" id="GO:0003676">
    <property type="term" value="F:nucleic acid binding"/>
    <property type="evidence" value="ECO:0007669"/>
    <property type="project" value="InterPro"/>
</dbReference>
<feature type="domain" description="Methyltransferase small" evidence="6">
    <location>
        <begin position="99"/>
        <end position="195"/>
    </location>
</feature>
<dbReference type="HAMAP" id="MF_02126">
    <property type="entry name" value="RF_methyltr_PrmC"/>
    <property type="match status" value="1"/>
</dbReference>
<dbReference type="AlphaFoldDB" id="A0A7X0NIL2"/>
<dbReference type="GO" id="GO:0032259">
    <property type="term" value="P:methylation"/>
    <property type="evidence" value="ECO:0007669"/>
    <property type="project" value="UniProtKB-KW"/>
</dbReference>
<evidence type="ECO:0000256" key="3">
    <source>
        <dbReference type="ARBA" id="ARBA00022691"/>
    </source>
</evidence>
<feature type="binding site" evidence="5">
    <location>
        <position position="172"/>
    </location>
    <ligand>
        <name>S-adenosyl-L-methionine</name>
        <dbReference type="ChEBI" id="CHEBI:59789"/>
    </ligand>
</feature>
<keyword evidence="9" id="KW-1185">Reference proteome</keyword>
<protein>
    <recommendedName>
        <fullName evidence="5">Release factor glutamine methyltransferase</fullName>
        <shortName evidence="5">RF MTase</shortName>
        <ecNumber evidence="5">2.1.1.297</ecNumber>
    </recommendedName>
    <alternativeName>
        <fullName evidence="5">N5-glutamine methyltransferase PrmC</fullName>
    </alternativeName>
    <alternativeName>
        <fullName evidence="5">Protein-(glutamine-N5) MTase PrmC</fullName>
    </alternativeName>
    <alternativeName>
        <fullName evidence="5">Protein-glutamine N-methyltransferase PrmC</fullName>
    </alternativeName>
</protein>
<sequence>MSTVTISTLISLGKQMLTQNSDSAKLDAQILLSFVLNKPISYLLTWPEEQVGSTNKEDFLLLLQRRVLHEPIAYIIGEKEFWSLPFKVSPSTLIPRPDTEVLVETVLQNHGDGTHTCCDLGTGTGAIALALASERTSWIIDAIDFNTDAVSLAKENAASLGFITVNIYQSDWFSKVESTKQFDIIVSNPPYIDKVDPHLVEGDVQYEPLSALVADKEGMGDFMIIAEHAINYLNPNGMLYFEHGYEQGDSLRNLLKVLGYRGIKSIKDYNGHERVTFAQR</sequence>
<dbReference type="InterPro" id="IPR019874">
    <property type="entry name" value="RF_methyltr_PrmC"/>
</dbReference>
<name>A0A7X0NIL2_9GAMM</name>
<evidence type="ECO:0000256" key="2">
    <source>
        <dbReference type="ARBA" id="ARBA00022679"/>
    </source>
</evidence>
<dbReference type="EC" id="2.1.1.297" evidence="5"/>
<dbReference type="InterPro" id="IPR050320">
    <property type="entry name" value="N5-glutamine_MTase"/>
</dbReference>
<keyword evidence="1 5" id="KW-0489">Methyltransferase</keyword>
<evidence type="ECO:0000259" key="7">
    <source>
        <dbReference type="Pfam" id="PF17827"/>
    </source>
</evidence>
<dbReference type="GO" id="GO:0102559">
    <property type="term" value="F:peptide chain release factor N(5)-glutamine methyltransferase activity"/>
    <property type="evidence" value="ECO:0007669"/>
    <property type="project" value="UniProtKB-EC"/>
</dbReference>
<dbReference type="Pfam" id="PF05175">
    <property type="entry name" value="MTS"/>
    <property type="match status" value="1"/>
</dbReference>
<comment type="function">
    <text evidence="5">Methylates the class 1 translation termination release factors RF1/PrfA and RF2/PrfB on the glutamine residue of the universally conserved GGQ motif.</text>
</comment>
<dbReference type="NCBIfam" id="TIGR00536">
    <property type="entry name" value="hemK_fam"/>
    <property type="match status" value="1"/>
</dbReference>
<evidence type="ECO:0000313" key="8">
    <source>
        <dbReference type="EMBL" id="MBB6544134.1"/>
    </source>
</evidence>
<dbReference type="PANTHER" id="PTHR18895:SF74">
    <property type="entry name" value="MTRF1L RELEASE FACTOR GLUTAMINE METHYLTRANSFERASE"/>
    <property type="match status" value="1"/>
</dbReference>